<proteinExistence type="inferred from homology"/>
<keyword evidence="2" id="KW-0328">Glycosyltransferase</keyword>
<dbReference type="PIRSF" id="PIRSF018153">
    <property type="entry name" value="Glyco_trans_15"/>
    <property type="match status" value="1"/>
</dbReference>
<comment type="similarity">
    <text evidence="1">Belongs to the glycosyltransferase 15 family.</text>
</comment>
<dbReference type="Proteomes" id="UP000799441">
    <property type="component" value="Unassembled WGS sequence"/>
</dbReference>
<evidence type="ECO:0000313" key="6">
    <source>
        <dbReference type="Proteomes" id="UP000799441"/>
    </source>
</evidence>
<organism evidence="5 6">
    <name type="scientific">Polychaeton citri CBS 116435</name>
    <dbReference type="NCBI Taxonomy" id="1314669"/>
    <lineage>
        <taxon>Eukaryota</taxon>
        <taxon>Fungi</taxon>
        <taxon>Dikarya</taxon>
        <taxon>Ascomycota</taxon>
        <taxon>Pezizomycotina</taxon>
        <taxon>Dothideomycetes</taxon>
        <taxon>Dothideomycetidae</taxon>
        <taxon>Capnodiales</taxon>
        <taxon>Capnodiaceae</taxon>
        <taxon>Polychaeton</taxon>
    </lineage>
</organism>
<evidence type="ECO:0000256" key="1">
    <source>
        <dbReference type="ARBA" id="ARBA00007677"/>
    </source>
</evidence>
<evidence type="ECO:0000256" key="3">
    <source>
        <dbReference type="ARBA" id="ARBA00022679"/>
    </source>
</evidence>
<dbReference type="PANTHER" id="PTHR31121:SF2">
    <property type="entry name" value="MANNOSYLTRANSFERASE KTR5-RELATED"/>
    <property type="match status" value="1"/>
</dbReference>
<dbReference type="GO" id="GO:0005794">
    <property type="term" value="C:Golgi apparatus"/>
    <property type="evidence" value="ECO:0007669"/>
    <property type="project" value="TreeGrafter"/>
</dbReference>
<evidence type="ECO:0000256" key="2">
    <source>
        <dbReference type="ARBA" id="ARBA00022676"/>
    </source>
</evidence>
<keyword evidence="6" id="KW-1185">Reference proteome</keyword>
<name>A0A9P4QFQ0_9PEZI</name>
<evidence type="ECO:0000256" key="4">
    <source>
        <dbReference type="PIRSR" id="PIRSR018153-1"/>
    </source>
</evidence>
<gene>
    <name evidence="5" type="ORF">K431DRAFT_317566</name>
</gene>
<dbReference type="GO" id="GO:0006487">
    <property type="term" value="P:protein N-linked glycosylation"/>
    <property type="evidence" value="ECO:0007669"/>
    <property type="project" value="TreeGrafter"/>
</dbReference>
<feature type="active site" description="Nucleophile" evidence="4">
    <location>
        <position position="231"/>
    </location>
</feature>
<comment type="caution">
    <text evidence="5">The sequence shown here is derived from an EMBL/GenBank/DDBJ whole genome shotgun (WGS) entry which is preliminary data.</text>
</comment>
<dbReference type="GO" id="GO:0016020">
    <property type="term" value="C:membrane"/>
    <property type="evidence" value="ECO:0007669"/>
    <property type="project" value="InterPro"/>
</dbReference>
<reference evidence="5" key="1">
    <citation type="journal article" date="2020" name="Stud. Mycol.">
        <title>101 Dothideomycetes genomes: a test case for predicting lifestyles and emergence of pathogens.</title>
        <authorList>
            <person name="Haridas S."/>
            <person name="Albert R."/>
            <person name="Binder M."/>
            <person name="Bloem J."/>
            <person name="Labutti K."/>
            <person name="Salamov A."/>
            <person name="Andreopoulos B."/>
            <person name="Baker S."/>
            <person name="Barry K."/>
            <person name="Bills G."/>
            <person name="Bluhm B."/>
            <person name="Cannon C."/>
            <person name="Castanera R."/>
            <person name="Culley D."/>
            <person name="Daum C."/>
            <person name="Ezra D."/>
            <person name="Gonzalez J."/>
            <person name="Henrissat B."/>
            <person name="Kuo A."/>
            <person name="Liang C."/>
            <person name="Lipzen A."/>
            <person name="Lutzoni F."/>
            <person name="Magnuson J."/>
            <person name="Mondo S."/>
            <person name="Nolan M."/>
            <person name="Ohm R."/>
            <person name="Pangilinan J."/>
            <person name="Park H.-J."/>
            <person name="Ramirez L."/>
            <person name="Alfaro M."/>
            <person name="Sun H."/>
            <person name="Tritt A."/>
            <person name="Yoshinaga Y."/>
            <person name="Zwiers L.-H."/>
            <person name="Turgeon B."/>
            <person name="Goodwin S."/>
            <person name="Spatafora J."/>
            <person name="Crous P."/>
            <person name="Grigoriev I."/>
        </authorList>
    </citation>
    <scope>NUCLEOTIDE SEQUENCE</scope>
    <source>
        <strain evidence="5">CBS 116435</strain>
    </source>
</reference>
<dbReference type="GO" id="GO:0000026">
    <property type="term" value="F:alpha-1,2-mannosyltransferase activity"/>
    <property type="evidence" value="ECO:0007669"/>
    <property type="project" value="TreeGrafter"/>
</dbReference>
<keyword evidence="3" id="KW-0808">Transferase</keyword>
<dbReference type="GO" id="GO:0000032">
    <property type="term" value="P:cell wall mannoprotein biosynthetic process"/>
    <property type="evidence" value="ECO:0007669"/>
    <property type="project" value="TreeGrafter"/>
</dbReference>
<sequence length="357" mass="41791">MLARNSDLKGAIHAITSLEEQWNKWYNYPIVFLNNEKWDKKFIDALSAISSGKAVFETIPESMWSWPKDSAGSDLMDRTRAQAAWEKMKANGIPYATKESYHHMCRFYSGFFQDHPAVAPYKYYWRIEPDVKFTCRIPYDPFRAMRRKNKIYGYTVALWEIGSACPSFFRAMADFKEAHRIRSTSLWTSIMEPSWAPLPIRKFFMSMSSLFHSRDRHGDSWNHCHFWSNFEIADFDFFRSDRYRELFRELDASGGFFMERWGDAPMHSLALALLADPRQVHYFEDIGYQHPPFQHCPSSNVGCDCDCSGKDLEELRGAQRQTDKRHSAETGTIWILDCVTWGWMRSVGNASKRSDSR</sequence>
<dbReference type="EMBL" id="MU003767">
    <property type="protein sequence ID" value="KAF2725589.1"/>
    <property type="molecule type" value="Genomic_DNA"/>
</dbReference>
<dbReference type="Gene3D" id="3.90.550.10">
    <property type="entry name" value="Spore Coat Polysaccharide Biosynthesis Protein SpsA, Chain A"/>
    <property type="match status" value="1"/>
</dbReference>
<dbReference type="Pfam" id="PF01793">
    <property type="entry name" value="Glyco_transf_15"/>
    <property type="match status" value="1"/>
</dbReference>
<dbReference type="AlphaFoldDB" id="A0A9P4QFQ0"/>
<evidence type="ECO:0000313" key="5">
    <source>
        <dbReference type="EMBL" id="KAF2725589.1"/>
    </source>
</evidence>
<protein>
    <submittedName>
        <fullName evidence="5">Glycosyltransferase family 15 protein</fullName>
    </submittedName>
</protein>
<dbReference type="PANTHER" id="PTHR31121">
    <property type="entry name" value="ALPHA-1,2 MANNOSYLTRANSFERASE KTR1"/>
    <property type="match status" value="1"/>
</dbReference>
<dbReference type="OrthoDB" id="439943at2759"/>
<dbReference type="SUPFAM" id="SSF53448">
    <property type="entry name" value="Nucleotide-diphospho-sugar transferases"/>
    <property type="match status" value="1"/>
</dbReference>
<dbReference type="InterPro" id="IPR029044">
    <property type="entry name" value="Nucleotide-diphossugar_trans"/>
</dbReference>
<accession>A0A9P4QFQ0</accession>
<dbReference type="InterPro" id="IPR002685">
    <property type="entry name" value="Glyco_trans_15"/>
</dbReference>